<reference evidence="13 14" key="4">
    <citation type="submission" date="2025-04" db="UniProtKB">
        <authorList>
            <consortium name="RefSeq"/>
        </authorList>
    </citation>
    <scope>IDENTIFICATION</scope>
</reference>
<dbReference type="Proteomes" id="UP001165740">
    <property type="component" value="Chromosome 16"/>
</dbReference>
<evidence type="ECO:0000256" key="6">
    <source>
        <dbReference type="ARBA" id="ARBA00023136"/>
    </source>
</evidence>
<keyword evidence="5 8" id="KW-1133">Transmembrane helix</keyword>
<dbReference type="VEuPathDB" id="VectorBase:BGLAX_043201"/>
<keyword evidence="12" id="KW-1185">Reference proteome</keyword>
<dbReference type="EnsemblMetazoa" id="BGLB005347-RE">
    <property type="protein sequence ID" value="BGLB005347-PE"/>
    <property type="gene ID" value="BGLB005347"/>
</dbReference>
<evidence type="ECO:0000313" key="11">
    <source>
        <dbReference type="Proteomes" id="UP000076420"/>
    </source>
</evidence>
<dbReference type="EnsemblMetazoa" id="BGLB005347-RB">
    <property type="protein sequence ID" value="BGLB005347-PB"/>
    <property type="gene ID" value="BGLB005347"/>
</dbReference>
<dbReference type="RefSeq" id="XP_013074905.1">
    <property type="nucleotide sequence ID" value="XM_013219451.2"/>
</dbReference>
<evidence type="ECO:0000259" key="9">
    <source>
        <dbReference type="PROSITE" id="PS50076"/>
    </source>
</evidence>
<sequence length="378" mass="43907">MASLSVTYILWLFFGWLGIHHLYLGRRNHAIVWFATLGGGFGIGWLRDLWRIPSYVEWATASGDFQRRYLLRMSLKKYPSCSIFRLLGFFFMGFLAALVFSGVIPNYSEDDWLSNPLYYLICRWCSKLLYVCGAILGVYLVANIGEIRCSLRQPFMGCLFSLPWVFIGDGNVTMAPLLAGLSTKFKGLQWQQVEHVSKDDKTKFIFDITGYCLASITWIFLIFIGLYFNATVVVDDERIPLRLALSNFLKSDVWIRTKDSLYQLYKIYSHAGWKRMYSDAKHLFDLSGEGNAYRLLELSKSASQKEINKQCRILSRQYHPDRQKDQEEKVKAQEKFIEIQKACNTLSTERSRRAKSSSRSEDKNTRMKSDPFRKRTDL</sequence>
<gene>
    <name evidence="10" type="primary">106061350</name>
    <name evidence="13 14 15 16" type="synonym">LOC106061350</name>
</gene>
<dbReference type="SMART" id="SM00271">
    <property type="entry name" value="DnaJ"/>
    <property type="match status" value="1"/>
</dbReference>
<accession>A0A2C9JNL3</accession>
<proteinExistence type="predicted"/>
<reference evidence="10" key="2">
    <citation type="submission" date="2013-03" db="EMBL/GenBank/DDBJ databases">
        <title>Sequence assembly of the Biomphalaria glabrata genome version 4.3.</title>
        <authorList>
            <person name="Warren W."/>
            <person name="Wilson R.K."/>
            <person name="Hillier L.W."/>
            <person name="Minx P."/>
        </authorList>
    </citation>
    <scope>NUCLEOTIDE SEQUENCE</scope>
    <source>
        <strain evidence="10">BB02</strain>
    </source>
</reference>
<feature type="transmembrane region" description="Helical" evidence="8">
    <location>
        <begin position="7"/>
        <end position="24"/>
    </location>
</feature>
<evidence type="ECO:0000256" key="4">
    <source>
        <dbReference type="ARBA" id="ARBA00022692"/>
    </source>
</evidence>
<feature type="transmembrane region" description="Helical" evidence="8">
    <location>
        <begin position="208"/>
        <end position="228"/>
    </location>
</feature>
<evidence type="ECO:0000313" key="10">
    <source>
        <dbReference type="EnsemblMetazoa" id="BGLB005347-PE"/>
    </source>
</evidence>
<evidence type="ECO:0000256" key="3">
    <source>
        <dbReference type="ARBA" id="ARBA00020945"/>
    </source>
</evidence>
<dbReference type="InterPro" id="IPR007829">
    <property type="entry name" value="TM2"/>
</dbReference>
<name>A0A2C9JNL3_BIOGL</name>
<dbReference type="EnsemblMetazoa" id="BGLB005347-RF">
    <property type="protein sequence ID" value="BGLB005347-PF"/>
    <property type="gene ID" value="BGLB005347"/>
</dbReference>
<evidence type="ECO:0000256" key="8">
    <source>
        <dbReference type="SAM" id="Phobius"/>
    </source>
</evidence>
<dbReference type="EnsemblMetazoa" id="BGLB005347-RD">
    <property type="protein sequence ID" value="BGLB005347-PD"/>
    <property type="gene ID" value="BGLB005347"/>
</dbReference>
<dbReference type="OMA" id="IFYGHPI"/>
<keyword evidence="4 8" id="KW-0812">Transmembrane</keyword>
<keyword evidence="6 8" id="KW-0472">Membrane</keyword>
<dbReference type="EnsemblMetazoa" id="BGLB005347-RC">
    <property type="protein sequence ID" value="BGLB005347-PC"/>
    <property type="gene ID" value="BGLB005347"/>
</dbReference>
<evidence type="ECO:0000313" key="15">
    <source>
        <dbReference type="RefSeq" id="XP_013074906.1"/>
    </source>
</evidence>
<dbReference type="Pfam" id="PF00226">
    <property type="entry name" value="DnaJ"/>
    <property type="match status" value="1"/>
</dbReference>
<evidence type="ECO:0000313" key="14">
    <source>
        <dbReference type="RefSeq" id="XP_013074905.1"/>
    </source>
</evidence>
<dbReference type="CDD" id="cd06257">
    <property type="entry name" value="DnaJ"/>
    <property type="match status" value="1"/>
</dbReference>
<feature type="transmembrane region" description="Helical" evidence="8">
    <location>
        <begin position="117"/>
        <end position="142"/>
    </location>
</feature>
<dbReference type="PANTHER" id="PTHR44733">
    <property type="entry name" value="DNAJ HOMOLOG SUBFAMILY C MEMBER 22"/>
    <property type="match status" value="1"/>
</dbReference>
<evidence type="ECO:0000256" key="7">
    <source>
        <dbReference type="SAM" id="MobiDB-lite"/>
    </source>
</evidence>
<dbReference type="Proteomes" id="UP000076420">
    <property type="component" value="Unassembled WGS sequence"/>
</dbReference>
<dbReference type="InterPro" id="IPR001623">
    <property type="entry name" value="DnaJ_domain"/>
</dbReference>
<dbReference type="Gene3D" id="1.10.287.110">
    <property type="entry name" value="DnaJ domain"/>
    <property type="match status" value="1"/>
</dbReference>
<feature type="transmembrane region" description="Helical" evidence="8">
    <location>
        <begin position="83"/>
        <end position="105"/>
    </location>
</feature>
<comment type="subcellular location">
    <subcellularLocation>
        <location evidence="2">Membrane</location>
        <topology evidence="2">Multi-pass membrane protein</topology>
    </subcellularLocation>
</comment>
<dbReference type="OrthoDB" id="10262359at2759"/>
<feature type="domain" description="J" evidence="9">
    <location>
        <begin position="291"/>
        <end position="373"/>
    </location>
</feature>
<dbReference type="InterPro" id="IPR036869">
    <property type="entry name" value="J_dom_sf"/>
</dbReference>
<dbReference type="PRINTS" id="PR00625">
    <property type="entry name" value="JDOMAIN"/>
</dbReference>
<feature type="compositionally biased region" description="Basic and acidic residues" evidence="7">
    <location>
        <begin position="358"/>
        <end position="378"/>
    </location>
</feature>
<dbReference type="GeneID" id="106061350"/>
<dbReference type="Pfam" id="PF05154">
    <property type="entry name" value="TM2"/>
    <property type="match status" value="1"/>
</dbReference>
<dbReference type="PANTHER" id="PTHR44733:SF1">
    <property type="entry name" value="DNAJ HOMOLOG SUBFAMILY C MEMBER 22"/>
    <property type="match status" value="1"/>
</dbReference>
<evidence type="ECO:0000256" key="2">
    <source>
        <dbReference type="ARBA" id="ARBA00004141"/>
    </source>
</evidence>
<evidence type="ECO:0000256" key="5">
    <source>
        <dbReference type="ARBA" id="ARBA00022989"/>
    </source>
</evidence>
<dbReference type="RefSeq" id="XP_013074906.1">
    <property type="nucleotide sequence ID" value="XM_013219452.2"/>
</dbReference>
<dbReference type="AlphaFoldDB" id="A0A2C9JNL3"/>
<dbReference type="VEuPathDB" id="VectorBase:BGLB005347"/>
<evidence type="ECO:0000313" key="12">
    <source>
        <dbReference type="Proteomes" id="UP001165740"/>
    </source>
</evidence>
<organism evidence="10 11">
    <name type="scientific">Biomphalaria glabrata</name>
    <name type="common">Bloodfluke planorb</name>
    <name type="synonym">Freshwater snail</name>
    <dbReference type="NCBI Taxonomy" id="6526"/>
    <lineage>
        <taxon>Eukaryota</taxon>
        <taxon>Metazoa</taxon>
        <taxon>Spiralia</taxon>
        <taxon>Lophotrochozoa</taxon>
        <taxon>Mollusca</taxon>
        <taxon>Gastropoda</taxon>
        <taxon>Heterobranchia</taxon>
        <taxon>Euthyneura</taxon>
        <taxon>Panpulmonata</taxon>
        <taxon>Hygrophila</taxon>
        <taxon>Lymnaeoidea</taxon>
        <taxon>Planorbidae</taxon>
        <taxon>Biomphalaria</taxon>
    </lineage>
</organism>
<dbReference type="STRING" id="6526.A0A2C9JNL3"/>
<dbReference type="SUPFAM" id="SSF46565">
    <property type="entry name" value="Chaperone J-domain"/>
    <property type="match status" value="1"/>
</dbReference>
<dbReference type="PROSITE" id="PS50076">
    <property type="entry name" value="DNAJ_2"/>
    <property type="match status" value="1"/>
</dbReference>
<evidence type="ECO:0000256" key="1">
    <source>
        <dbReference type="ARBA" id="ARBA00002080"/>
    </source>
</evidence>
<evidence type="ECO:0000313" key="16">
    <source>
        <dbReference type="RefSeq" id="XP_013074908.1"/>
    </source>
</evidence>
<dbReference type="RefSeq" id="XP_013074908.1">
    <property type="nucleotide sequence ID" value="XM_013219454.2"/>
</dbReference>
<dbReference type="GO" id="GO:0016020">
    <property type="term" value="C:membrane"/>
    <property type="evidence" value="ECO:0007669"/>
    <property type="project" value="UniProtKB-SubCell"/>
</dbReference>
<dbReference type="KEGG" id="bgt:106061350"/>
<feature type="transmembrane region" description="Helical" evidence="8">
    <location>
        <begin position="30"/>
        <end position="46"/>
    </location>
</feature>
<comment type="function">
    <text evidence="1">May function as a co-chaperone.</text>
</comment>
<dbReference type="RefSeq" id="XP_013074904.1">
    <property type="nucleotide sequence ID" value="XM_013219450.2"/>
</dbReference>
<protein>
    <recommendedName>
        <fullName evidence="3">DnaJ homolog subfamily C member 22</fullName>
    </recommendedName>
</protein>
<evidence type="ECO:0000313" key="13">
    <source>
        <dbReference type="RefSeq" id="XP_013074904.1"/>
    </source>
</evidence>
<reference evidence="10" key="1">
    <citation type="journal article" date="2004" name="J. Parasitol.">
        <title>The mitochondrial genome of Biomphalaria glabrata (Gastropoda: Basommatophora), intermediate host of Schistosoma mansoni.</title>
        <authorList>
            <person name="DeJong R.J."/>
            <person name="Emery A.M."/>
            <person name="Adema C.M."/>
        </authorList>
    </citation>
    <scope>NUCLEOTIDE SEQUENCE</scope>
    <source>
        <strain evidence="10">BB02</strain>
    </source>
</reference>
<reference evidence="10" key="3">
    <citation type="submission" date="2020-05" db="UniProtKB">
        <authorList>
            <consortium name="EnsemblMetazoa"/>
        </authorList>
    </citation>
    <scope>IDENTIFICATION</scope>
    <source>
        <strain evidence="10">BB02</strain>
    </source>
</reference>
<feature type="region of interest" description="Disordered" evidence="7">
    <location>
        <begin position="346"/>
        <end position="378"/>
    </location>
</feature>